<name>A0A329QTI4_9ACTN</name>
<gene>
    <name evidence="2" type="ORF">DPM12_08840</name>
</gene>
<sequence>MDGIGTRDYQQEQLMHQPGSGTREEITIGVVGGDEIVHRIMGVARNSGNPSWRLVAAVYGDEHEAPAQAAKIASRVDVILFAGPLPYDVAMRHGDLPVPATYAPVGGAALYGTLLRGALEEIFDPLRISVDSVSPDDLHAAYRELELDPRQVHVKQYVEPESAEEFFEFHRGLYERGETTGAVTTVPSVAAALADTGVPSLKMTPAGATLRHVLQTAALMGSGAKLEESRIVTAIVRVPSGAFPHASPSNYWYQELKLSLYRELLREARPMDAAVLPRDEHSYLIVTTMGSLNIATDELTVAPFLGRLTSEVGVNLEVGLGLGRTTREAEPQRAVGCRQGGYGQRGRGLPGGSRRNHPPTAGGAPGRSRPAGPAAGEGREGHRDAGAPR</sequence>
<dbReference type="AlphaFoldDB" id="A0A329QTI4"/>
<feature type="region of interest" description="Disordered" evidence="1">
    <location>
        <begin position="1"/>
        <end position="22"/>
    </location>
</feature>
<feature type="region of interest" description="Disordered" evidence="1">
    <location>
        <begin position="324"/>
        <end position="389"/>
    </location>
</feature>
<evidence type="ECO:0000313" key="2">
    <source>
        <dbReference type="EMBL" id="RAW15351.1"/>
    </source>
</evidence>
<comment type="caution">
    <text evidence="2">The sequence shown here is derived from an EMBL/GenBank/DDBJ whole genome shotgun (WGS) entry which is preliminary data.</text>
</comment>
<proteinExistence type="predicted"/>
<feature type="compositionally biased region" description="Gly residues" evidence="1">
    <location>
        <begin position="338"/>
        <end position="351"/>
    </location>
</feature>
<evidence type="ECO:0000256" key="1">
    <source>
        <dbReference type="SAM" id="MobiDB-lite"/>
    </source>
</evidence>
<keyword evidence="3" id="KW-1185">Reference proteome</keyword>
<organism evidence="2 3">
    <name type="scientific">Phytoactinopolyspora halophila</name>
    <dbReference type="NCBI Taxonomy" id="1981511"/>
    <lineage>
        <taxon>Bacteria</taxon>
        <taxon>Bacillati</taxon>
        <taxon>Actinomycetota</taxon>
        <taxon>Actinomycetes</taxon>
        <taxon>Jiangellales</taxon>
        <taxon>Jiangellaceae</taxon>
        <taxon>Phytoactinopolyspora</taxon>
    </lineage>
</organism>
<dbReference type="EMBL" id="QMIG01000006">
    <property type="protein sequence ID" value="RAW15351.1"/>
    <property type="molecule type" value="Genomic_DNA"/>
</dbReference>
<feature type="compositionally biased region" description="Low complexity" evidence="1">
    <location>
        <begin position="358"/>
        <end position="376"/>
    </location>
</feature>
<reference evidence="2 3" key="1">
    <citation type="submission" date="2018-06" db="EMBL/GenBank/DDBJ databases">
        <title>Phytoactinopolyspora halophila sp. nov., a novel halophilic actinomycete isolated from a saline soil in China.</title>
        <authorList>
            <person name="Tang S.-K."/>
        </authorList>
    </citation>
    <scope>NUCLEOTIDE SEQUENCE [LARGE SCALE GENOMIC DNA]</scope>
    <source>
        <strain evidence="2 3">YIM 96934</strain>
    </source>
</reference>
<feature type="compositionally biased region" description="Basic and acidic residues" evidence="1">
    <location>
        <begin position="377"/>
        <end position="389"/>
    </location>
</feature>
<evidence type="ECO:0000313" key="3">
    <source>
        <dbReference type="Proteomes" id="UP000250462"/>
    </source>
</evidence>
<accession>A0A329QTI4</accession>
<protein>
    <submittedName>
        <fullName evidence="2">Transcriptional regulator</fullName>
    </submittedName>
</protein>
<dbReference type="Proteomes" id="UP000250462">
    <property type="component" value="Unassembled WGS sequence"/>
</dbReference>